<organism evidence="1 2">
    <name type="scientific">Helianthus annuus</name>
    <name type="common">Common sunflower</name>
    <dbReference type="NCBI Taxonomy" id="4232"/>
    <lineage>
        <taxon>Eukaryota</taxon>
        <taxon>Viridiplantae</taxon>
        <taxon>Streptophyta</taxon>
        <taxon>Embryophyta</taxon>
        <taxon>Tracheophyta</taxon>
        <taxon>Spermatophyta</taxon>
        <taxon>Magnoliopsida</taxon>
        <taxon>eudicotyledons</taxon>
        <taxon>Gunneridae</taxon>
        <taxon>Pentapetalae</taxon>
        <taxon>asterids</taxon>
        <taxon>campanulids</taxon>
        <taxon>Asterales</taxon>
        <taxon>Asteraceae</taxon>
        <taxon>Asteroideae</taxon>
        <taxon>Heliantheae alliance</taxon>
        <taxon>Heliantheae</taxon>
        <taxon>Helianthus</taxon>
    </lineage>
</organism>
<accession>A0A9K3GWI1</accession>
<reference evidence="1" key="1">
    <citation type="journal article" date="2017" name="Nature">
        <title>The sunflower genome provides insights into oil metabolism, flowering and Asterid evolution.</title>
        <authorList>
            <person name="Badouin H."/>
            <person name="Gouzy J."/>
            <person name="Grassa C.J."/>
            <person name="Murat F."/>
            <person name="Staton S.E."/>
            <person name="Cottret L."/>
            <person name="Lelandais-Briere C."/>
            <person name="Owens G.L."/>
            <person name="Carrere S."/>
            <person name="Mayjonade B."/>
            <person name="Legrand L."/>
            <person name="Gill N."/>
            <person name="Kane N.C."/>
            <person name="Bowers J.E."/>
            <person name="Hubner S."/>
            <person name="Bellec A."/>
            <person name="Berard A."/>
            <person name="Berges H."/>
            <person name="Blanchet N."/>
            <person name="Boniface M.C."/>
            <person name="Brunel D."/>
            <person name="Catrice O."/>
            <person name="Chaidir N."/>
            <person name="Claudel C."/>
            <person name="Donnadieu C."/>
            <person name="Faraut T."/>
            <person name="Fievet G."/>
            <person name="Helmstetter N."/>
            <person name="King M."/>
            <person name="Knapp S.J."/>
            <person name="Lai Z."/>
            <person name="Le Paslier M.C."/>
            <person name="Lippi Y."/>
            <person name="Lorenzon L."/>
            <person name="Mandel J.R."/>
            <person name="Marage G."/>
            <person name="Marchand G."/>
            <person name="Marquand E."/>
            <person name="Bret-Mestries E."/>
            <person name="Morien E."/>
            <person name="Nambeesan S."/>
            <person name="Nguyen T."/>
            <person name="Pegot-Espagnet P."/>
            <person name="Pouilly N."/>
            <person name="Raftis F."/>
            <person name="Sallet E."/>
            <person name="Schiex T."/>
            <person name="Thomas J."/>
            <person name="Vandecasteele C."/>
            <person name="Vares D."/>
            <person name="Vear F."/>
            <person name="Vautrin S."/>
            <person name="Crespi M."/>
            <person name="Mangin B."/>
            <person name="Burke J.M."/>
            <person name="Salse J."/>
            <person name="Munos S."/>
            <person name="Vincourt P."/>
            <person name="Rieseberg L.H."/>
            <person name="Langlade N.B."/>
        </authorList>
    </citation>
    <scope>NUCLEOTIDE SEQUENCE</scope>
    <source>
        <tissue evidence="1">Leaves</tissue>
    </source>
</reference>
<dbReference type="AlphaFoldDB" id="A0A9K3GWI1"/>
<dbReference type="Proteomes" id="UP000215914">
    <property type="component" value="Unassembled WGS sequence"/>
</dbReference>
<reference evidence="1" key="2">
    <citation type="submission" date="2020-06" db="EMBL/GenBank/DDBJ databases">
        <title>Helianthus annuus Genome sequencing and assembly Release 2.</title>
        <authorList>
            <person name="Gouzy J."/>
            <person name="Langlade N."/>
            <person name="Munos S."/>
        </authorList>
    </citation>
    <scope>NUCLEOTIDE SEQUENCE</scope>
    <source>
        <tissue evidence="1">Leaves</tissue>
    </source>
</reference>
<evidence type="ECO:0000313" key="1">
    <source>
        <dbReference type="EMBL" id="KAF5758502.1"/>
    </source>
</evidence>
<keyword evidence="2" id="KW-1185">Reference proteome</keyword>
<protein>
    <submittedName>
        <fullName evidence="1">Uncharacterized protein</fullName>
    </submittedName>
</protein>
<gene>
    <name evidence="1" type="ORF">HanXRQr2_Chr16g0729951</name>
</gene>
<name>A0A9K3GWI1_HELAN</name>
<comment type="caution">
    <text evidence="1">The sequence shown here is derived from an EMBL/GenBank/DDBJ whole genome shotgun (WGS) entry which is preliminary data.</text>
</comment>
<proteinExistence type="predicted"/>
<sequence>MWARPKENTCVYIYSGKLARCDGVDNLHHYTRLLDYKFFHFSQNLHFCQKIKHSSSKFSI</sequence>
<evidence type="ECO:0000313" key="2">
    <source>
        <dbReference type="Proteomes" id="UP000215914"/>
    </source>
</evidence>
<dbReference type="Gramene" id="mRNA:HanXRQr2_Chr16g0729951">
    <property type="protein sequence ID" value="mRNA:HanXRQr2_Chr16g0729951"/>
    <property type="gene ID" value="HanXRQr2_Chr16g0729951"/>
</dbReference>
<dbReference type="EMBL" id="MNCJ02000331">
    <property type="protein sequence ID" value="KAF5758502.1"/>
    <property type="molecule type" value="Genomic_DNA"/>
</dbReference>